<feature type="domain" description="HTH gntR-type" evidence="5">
    <location>
        <begin position="4"/>
        <end position="71"/>
    </location>
</feature>
<evidence type="ECO:0000256" key="3">
    <source>
        <dbReference type="ARBA" id="ARBA00023163"/>
    </source>
</evidence>
<keyword evidence="2" id="KW-0238">DNA-binding</keyword>
<sequence length="254" mass="27823">MDELSIGETAYRRIRADIVFGRLAPGQRLALDWMRETYGASISTLRELLSRLSSEDLVRAEGQRGFEVSPVSAADLREVAALRLLLETHALEQSFAAGGLEWESGVVAAHHKLAALERILLAGETAEAERWKRYDYEFHHALVAACGSRALLQAHAAIYDRYLRYQMVAVIFRGEVAAAEHRKLLDAALARDIATARSVLAEHVDGCVVQVLQTGGLDRFAGGTAEPQSKPGRRGRPRADTAPAKSQPSKRKVG</sequence>
<dbReference type="Proteomes" id="UP000626026">
    <property type="component" value="Unassembled WGS sequence"/>
</dbReference>
<keyword evidence="7" id="KW-1185">Reference proteome</keyword>
<evidence type="ECO:0000256" key="2">
    <source>
        <dbReference type="ARBA" id="ARBA00023125"/>
    </source>
</evidence>
<dbReference type="PANTHER" id="PTHR43537:SF20">
    <property type="entry name" value="HTH-TYPE TRANSCRIPTIONAL REPRESSOR GLAR"/>
    <property type="match status" value="1"/>
</dbReference>
<keyword evidence="3" id="KW-0804">Transcription</keyword>
<keyword evidence="1" id="KW-0805">Transcription regulation</keyword>
<accession>A0ABR7RQI1</accession>
<dbReference type="SUPFAM" id="SSF48008">
    <property type="entry name" value="GntR ligand-binding domain-like"/>
    <property type="match status" value="1"/>
</dbReference>
<dbReference type="InterPro" id="IPR036388">
    <property type="entry name" value="WH-like_DNA-bd_sf"/>
</dbReference>
<evidence type="ECO:0000259" key="5">
    <source>
        <dbReference type="PROSITE" id="PS50949"/>
    </source>
</evidence>
<dbReference type="InterPro" id="IPR011711">
    <property type="entry name" value="GntR_C"/>
</dbReference>
<evidence type="ECO:0000313" key="7">
    <source>
        <dbReference type="Proteomes" id="UP000626026"/>
    </source>
</evidence>
<dbReference type="Pfam" id="PF07729">
    <property type="entry name" value="FCD"/>
    <property type="match status" value="1"/>
</dbReference>
<name>A0ABR7RQI1_9PROT</name>
<dbReference type="PANTHER" id="PTHR43537">
    <property type="entry name" value="TRANSCRIPTIONAL REGULATOR, GNTR FAMILY"/>
    <property type="match status" value="1"/>
</dbReference>
<organism evidence="6 7">
    <name type="scientific">Teichococcus aerophilus</name>
    <dbReference type="NCBI Taxonomy" id="1224513"/>
    <lineage>
        <taxon>Bacteria</taxon>
        <taxon>Pseudomonadati</taxon>
        <taxon>Pseudomonadota</taxon>
        <taxon>Alphaproteobacteria</taxon>
        <taxon>Acetobacterales</taxon>
        <taxon>Roseomonadaceae</taxon>
        <taxon>Roseomonas</taxon>
    </lineage>
</organism>
<evidence type="ECO:0000313" key="6">
    <source>
        <dbReference type="EMBL" id="MBC9208844.1"/>
    </source>
</evidence>
<dbReference type="Gene3D" id="1.10.10.10">
    <property type="entry name" value="Winged helix-like DNA-binding domain superfamily/Winged helix DNA-binding domain"/>
    <property type="match status" value="1"/>
</dbReference>
<dbReference type="SUPFAM" id="SSF46785">
    <property type="entry name" value="Winged helix' DNA-binding domain"/>
    <property type="match status" value="1"/>
</dbReference>
<proteinExistence type="predicted"/>
<dbReference type="InterPro" id="IPR008920">
    <property type="entry name" value="TF_FadR/GntR_C"/>
</dbReference>
<reference evidence="6 7" key="1">
    <citation type="journal article" date="2013" name="Int. J. Syst. Evol. Microbiol.">
        <title>Roseomonas aerophila sp. nov., isolated from air.</title>
        <authorList>
            <person name="Kim S.J."/>
            <person name="Weon H.Y."/>
            <person name="Ahn J.H."/>
            <person name="Hong S.B."/>
            <person name="Seok S.J."/>
            <person name="Whang K.S."/>
            <person name="Kwon S.W."/>
        </authorList>
    </citation>
    <scope>NUCLEOTIDE SEQUENCE [LARGE SCALE GENOMIC DNA]</scope>
    <source>
        <strain evidence="6 7">NBRC 108923</strain>
    </source>
</reference>
<dbReference type="RefSeq" id="WP_187785994.1">
    <property type="nucleotide sequence ID" value="NZ_JACTVA010000040.1"/>
</dbReference>
<comment type="caution">
    <text evidence="6">The sequence shown here is derived from an EMBL/GenBank/DDBJ whole genome shotgun (WGS) entry which is preliminary data.</text>
</comment>
<dbReference type="SMART" id="SM00345">
    <property type="entry name" value="HTH_GNTR"/>
    <property type="match status" value="1"/>
</dbReference>
<dbReference type="SMART" id="SM00895">
    <property type="entry name" value="FCD"/>
    <property type="match status" value="1"/>
</dbReference>
<dbReference type="PROSITE" id="PS50949">
    <property type="entry name" value="HTH_GNTR"/>
    <property type="match status" value="1"/>
</dbReference>
<evidence type="ECO:0000256" key="4">
    <source>
        <dbReference type="SAM" id="MobiDB-lite"/>
    </source>
</evidence>
<dbReference type="InterPro" id="IPR000524">
    <property type="entry name" value="Tscrpt_reg_HTH_GntR"/>
</dbReference>
<dbReference type="InterPro" id="IPR036390">
    <property type="entry name" value="WH_DNA-bd_sf"/>
</dbReference>
<protein>
    <submittedName>
        <fullName evidence="6">GntR family transcriptional regulator</fullName>
    </submittedName>
</protein>
<dbReference type="EMBL" id="JACTVA010000040">
    <property type="protein sequence ID" value="MBC9208844.1"/>
    <property type="molecule type" value="Genomic_DNA"/>
</dbReference>
<dbReference type="Gene3D" id="1.20.120.530">
    <property type="entry name" value="GntR ligand-binding domain-like"/>
    <property type="match status" value="1"/>
</dbReference>
<gene>
    <name evidence="6" type="ORF">IBL26_18495</name>
</gene>
<dbReference type="Pfam" id="PF00392">
    <property type="entry name" value="GntR"/>
    <property type="match status" value="1"/>
</dbReference>
<feature type="region of interest" description="Disordered" evidence="4">
    <location>
        <begin position="220"/>
        <end position="254"/>
    </location>
</feature>
<evidence type="ECO:0000256" key="1">
    <source>
        <dbReference type="ARBA" id="ARBA00023015"/>
    </source>
</evidence>